<dbReference type="InterPro" id="IPR006683">
    <property type="entry name" value="Thioestr_dom"/>
</dbReference>
<protein>
    <recommendedName>
        <fullName evidence="2">Thioesterase domain-containing protein</fullName>
    </recommendedName>
</protein>
<keyword evidence="4" id="KW-1185">Reference proteome</keyword>
<dbReference type="Proteomes" id="UP000243515">
    <property type="component" value="Unassembled WGS sequence"/>
</dbReference>
<reference evidence="3 4" key="1">
    <citation type="journal article" date="2015" name="Environ. Microbiol.">
        <title>Metagenome sequence of Elaphomyces granulatus from sporocarp tissue reveals Ascomycota ectomycorrhizal fingerprints of genome expansion and a Proteobacteria-rich microbiome.</title>
        <authorList>
            <person name="Quandt C.A."/>
            <person name="Kohler A."/>
            <person name="Hesse C.N."/>
            <person name="Sharpton T.J."/>
            <person name="Martin F."/>
            <person name="Spatafora J.W."/>
        </authorList>
    </citation>
    <scope>NUCLEOTIDE SEQUENCE [LARGE SCALE GENOMIC DNA]</scope>
    <source>
        <strain evidence="3 4">OSC145934</strain>
    </source>
</reference>
<dbReference type="InterPro" id="IPR052061">
    <property type="entry name" value="PTE-AB_protein"/>
</dbReference>
<feature type="region of interest" description="Disordered" evidence="1">
    <location>
        <begin position="1"/>
        <end position="22"/>
    </location>
</feature>
<evidence type="ECO:0000313" key="4">
    <source>
        <dbReference type="Proteomes" id="UP000243515"/>
    </source>
</evidence>
<comment type="caution">
    <text evidence="3">The sequence shown here is derived from an EMBL/GenBank/DDBJ whole genome shotgun (WGS) entry which is preliminary data.</text>
</comment>
<feature type="domain" description="Thioesterase" evidence="2">
    <location>
        <begin position="223"/>
        <end position="274"/>
    </location>
</feature>
<dbReference type="PANTHER" id="PTHR47260:SF1">
    <property type="entry name" value="UPF0644 PROTEIN PB2B4.06"/>
    <property type="match status" value="1"/>
</dbReference>
<proteinExistence type="predicted"/>
<dbReference type="Gene3D" id="3.10.129.10">
    <property type="entry name" value="Hotdog Thioesterase"/>
    <property type="match status" value="1"/>
</dbReference>
<dbReference type="Pfam" id="PF03061">
    <property type="entry name" value="4HBT"/>
    <property type="match status" value="1"/>
</dbReference>
<sequence>MFRSPRNIQPRGRLPQSSNPRLQQTLSWAARQRRTRSSILFSSFITTRTASSNLTGKHPIVWPRRLRSLFYAGIFGGLGFYLGSELANRMAPPLVPGTEEDVQEMKQIRDTFESLPVVKELRSDPAKFREWEAYSSFSGAEKQLRLTSGTFKGSRGLALQASQVFSNLCYQIGTLFRTAFSIGFFDVELTCDFYQRIFWNEKERKSASVIFFGPGLQGWPTLVHGGVLATILDENLGRVALWSVPARTGVTANLNVNYRRPVFSRNFYTVHVDLDRERSTDRKAYVIGEIRDLSGKVCVEATGLFVVPKGLPLRQLQEHF</sequence>
<dbReference type="PANTHER" id="PTHR47260">
    <property type="entry name" value="UPF0644 PROTEIN PB2B4.06"/>
    <property type="match status" value="1"/>
</dbReference>
<evidence type="ECO:0000313" key="3">
    <source>
        <dbReference type="EMBL" id="OXV11982.1"/>
    </source>
</evidence>
<organism evidence="3 4">
    <name type="scientific">Elaphomyces granulatus</name>
    <dbReference type="NCBI Taxonomy" id="519963"/>
    <lineage>
        <taxon>Eukaryota</taxon>
        <taxon>Fungi</taxon>
        <taxon>Dikarya</taxon>
        <taxon>Ascomycota</taxon>
        <taxon>Pezizomycotina</taxon>
        <taxon>Eurotiomycetes</taxon>
        <taxon>Eurotiomycetidae</taxon>
        <taxon>Eurotiales</taxon>
        <taxon>Elaphomycetaceae</taxon>
        <taxon>Elaphomyces</taxon>
    </lineage>
</organism>
<gene>
    <name evidence="3" type="ORF">Egran_00254</name>
</gene>
<dbReference type="CDD" id="cd03443">
    <property type="entry name" value="PaaI_thioesterase"/>
    <property type="match status" value="1"/>
</dbReference>
<accession>A0A232M6J8</accession>
<dbReference type="OrthoDB" id="506431at2759"/>
<dbReference type="InterPro" id="IPR029069">
    <property type="entry name" value="HotDog_dom_sf"/>
</dbReference>
<evidence type="ECO:0000259" key="2">
    <source>
        <dbReference type="Pfam" id="PF03061"/>
    </source>
</evidence>
<dbReference type="SUPFAM" id="SSF54637">
    <property type="entry name" value="Thioesterase/thiol ester dehydrase-isomerase"/>
    <property type="match status" value="1"/>
</dbReference>
<dbReference type="EMBL" id="NPHW01002196">
    <property type="protein sequence ID" value="OXV11982.1"/>
    <property type="molecule type" value="Genomic_DNA"/>
</dbReference>
<dbReference type="AlphaFoldDB" id="A0A232M6J8"/>
<name>A0A232M6J8_9EURO</name>
<evidence type="ECO:0000256" key="1">
    <source>
        <dbReference type="SAM" id="MobiDB-lite"/>
    </source>
</evidence>